<feature type="region of interest" description="Disordered" evidence="3">
    <location>
        <begin position="83"/>
        <end position="125"/>
    </location>
</feature>
<evidence type="ECO:0000313" key="5">
    <source>
        <dbReference type="EMBL" id="PSC73142.1"/>
    </source>
</evidence>
<dbReference type="InterPro" id="IPR017868">
    <property type="entry name" value="Filamin/ABP280_repeat-like"/>
</dbReference>
<dbReference type="PROSITE" id="PS50102">
    <property type="entry name" value="RRM"/>
    <property type="match status" value="1"/>
</dbReference>
<dbReference type="InterPro" id="IPR013783">
    <property type="entry name" value="Ig-like_fold"/>
</dbReference>
<feature type="compositionally biased region" description="Basic residues" evidence="3">
    <location>
        <begin position="503"/>
        <end position="572"/>
    </location>
</feature>
<dbReference type="OrthoDB" id="548276at2759"/>
<dbReference type="Pfam" id="PF00630">
    <property type="entry name" value="Filamin"/>
    <property type="match status" value="1"/>
</dbReference>
<evidence type="ECO:0000256" key="2">
    <source>
        <dbReference type="PROSITE-ProRule" id="PRU00176"/>
    </source>
</evidence>
<name>A0A2P6VGB7_9CHLO</name>
<dbReference type="EMBL" id="LHPF02000008">
    <property type="protein sequence ID" value="PSC73142.1"/>
    <property type="molecule type" value="Genomic_DNA"/>
</dbReference>
<dbReference type="InterPro" id="IPR012677">
    <property type="entry name" value="Nucleotide-bd_a/b_plait_sf"/>
</dbReference>
<proteinExistence type="predicted"/>
<dbReference type="InterPro" id="IPR000504">
    <property type="entry name" value="RRM_dom"/>
</dbReference>
<feature type="compositionally biased region" description="Basic and acidic residues" evidence="3">
    <location>
        <begin position="573"/>
        <end position="588"/>
    </location>
</feature>
<feature type="region of interest" description="Disordered" evidence="3">
    <location>
        <begin position="492"/>
        <end position="607"/>
    </location>
</feature>
<dbReference type="AlphaFoldDB" id="A0A2P6VGB7"/>
<dbReference type="PANTHER" id="PTHR32343:SF22">
    <property type="entry name" value="LD29830P"/>
    <property type="match status" value="1"/>
</dbReference>
<dbReference type="PROSITE" id="PS50194">
    <property type="entry name" value="FILAMIN_REPEAT"/>
    <property type="match status" value="1"/>
</dbReference>
<evidence type="ECO:0000259" key="4">
    <source>
        <dbReference type="PROSITE" id="PS50102"/>
    </source>
</evidence>
<dbReference type="Gene3D" id="3.30.70.330">
    <property type="match status" value="1"/>
</dbReference>
<accession>A0A2P6VGB7</accession>
<keyword evidence="2" id="KW-0694">RNA-binding</keyword>
<dbReference type="CDD" id="cd00590">
    <property type="entry name" value="RRM_SF"/>
    <property type="match status" value="1"/>
</dbReference>
<feature type="compositionally biased region" description="Basic and acidic residues" evidence="3">
    <location>
        <begin position="32"/>
        <end position="43"/>
    </location>
</feature>
<protein>
    <submittedName>
        <fullName evidence="5">RNA recognition motif-containing isoform 1 isoform B</fullName>
    </submittedName>
</protein>
<keyword evidence="6" id="KW-1185">Reference proteome</keyword>
<dbReference type="SMART" id="SM00360">
    <property type="entry name" value="RRM"/>
    <property type="match status" value="1"/>
</dbReference>
<dbReference type="SMART" id="SM00557">
    <property type="entry name" value="IG_FLMN"/>
    <property type="match status" value="1"/>
</dbReference>
<dbReference type="SUPFAM" id="SSF81296">
    <property type="entry name" value="E set domains"/>
    <property type="match status" value="1"/>
</dbReference>
<organism evidence="5 6">
    <name type="scientific">Micractinium conductrix</name>
    <dbReference type="NCBI Taxonomy" id="554055"/>
    <lineage>
        <taxon>Eukaryota</taxon>
        <taxon>Viridiplantae</taxon>
        <taxon>Chlorophyta</taxon>
        <taxon>core chlorophytes</taxon>
        <taxon>Trebouxiophyceae</taxon>
        <taxon>Chlorellales</taxon>
        <taxon>Chlorellaceae</taxon>
        <taxon>Chlorella clade</taxon>
        <taxon>Micractinium</taxon>
    </lineage>
</organism>
<dbReference type="Gene3D" id="2.60.40.10">
    <property type="entry name" value="Immunoglobulins"/>
    <property type="match status" value="1"/>
</dbReference>
<evidence type="ECO:0000313" key="6">
    <source>
        <dbReference type="Proteomes" id="UP000239649"/>
    </source>
</evidence>
<dbReference type="PANTHER" id="PTHR32343">
    <property type="entry name" value="SERINE/ARGININE-RICH SPLICING FACTOR"/>
    <property type="match status" value="1"/>
</dbReference>
<evidence type="ECO:0000256" key="1">
    <source>
        <dbReference type="PROSITE-ProRule" id="PRU00087"/>
    </source>
</evidence>
<dbReference type="Proteomes" id="UP000239649">
    <property type="component" value="Unassembled WGS sequence"/>
</dbReference>
<comment type="caution">
    <text evidence="5">The sequence shown here is derived from an EMBL/GenBank/DDBJ whole genome shotgun (WGS) entry which is preliminary data.</text>
</comment>
<evidence type="ECO:0000256" key="3">
    <source>
        <dbReference type="SAM" id="MobiDB-lite"/>
    </source>
</evidence>
<feature type="repeat" description="Filamin" evidence="1">
    <location>
        <begin position="106"/>
        <end position="216"/>
    </location>
</feature>
<gene>
    <name evidence="5" type="ORF">C2E20_3645</name>
</gene>
<dbReference type="SUPFAM" id="SSF54928">
    <property type="entry name" value="RNA-binding domain, RBD"/>
    <property type="match status" value="1"/>
</dbReference>
<dbReference type="Pfam" id="PF00076">
    <property type="entry name" value="RRM_1"/>
    <property type="match status" value="1"/>
</dbReference>
<feature type="compositionally biased region" description="Acidic residues" evidence="3">
    <location>
        <begin position="92"/>
        <end position="103"/>
    </location>
</feature>
<dbReference type="InterPro" id="IPR035979">
    <property type="entry name" value="RBD_domain_sf"/>
</dbReference>
<feature type="domain" description="RRM" evidence="4">
    <location>
        <begin position="323"/>
        <end position="396"/>
    </location>
</feature>
<dbReference type="InterPro" id="IPR001298">
    <property type="entry name" value="Filamin/ABP280_rpt"/>
</dbReference>
<feature type="region of interest" description="Disordered" evidence="3">
    <location>
        <begin position="32"/>
        <end position="70"/>
    </location>
</feature>
<dbReference type="GO" id="GO:0003723">
    <property type="term" value="F:RNA binding"/>
    <property type="evidence" value="ECO:0007669"/>
    <property type="project" value="UniProtKB-UniRule"/>
</dbReference>
<dbReference type="InterPro" id="IPR014756">
    <property type="entry name" value="Ig_E-set"/>
</dbReference>
<sequence>MEALSAEERAKKMMEGVPDLPPLLAAILAETRAKQQRAKERVEQGLPAEDPEEEAQAKAAKRAKVGGPLLLEGPGAHLMVATNDAPIPKEVDSEDSDSEEEPEAPPGPPDAAHCKAQGPGFSGAAAGQPVKLTIMARDAAGKRVREGGAHILVMVEPVGAAPAADGGEAEAIEAEVEDHSNGTYTAIYSVPSKGNYQLHIEVNSEPMGGSPFPIFFSAPAPAPPAPTAQDASAEAMHLASLAPGSLPLMTADAIKQQQQAVAGGVSAAMAGIEAAAAVAAALARRCMRASSLGAPPPVLLTGTQMFKIGLRFASALKEETLARMVVVGGVPADAKKDELKELFGQAGKLDDVILAGSDTGFAFLEFRKPEGAVAAAALNGIVVLNQSVLRVELATEAKKARDAAAAAAAQPYLAMQAMQRQQFALLQQQQHALAEQVVAMRVQQRVGVAPPAPAPKPHDSDSQKSAAIAAAIALSKKLAAAAGGDAAAAAAAAAPVANGSDRKRSRSRSCDRRRRSRSRERRRSRSRDRRSGRRSSKDRKERRRSRSRSRERRHHKHRHHHRKDRRRSRSRDRKGGEDKEGSAEKMDVDGAPQGGGKPPAVAAAATDELEALLEELGE</sequence>
<reference evidence="5 6" key="1">
    <citation type="journal article" date="2018" name="Plant J.">
        <title>Genome sequences of Chlorella sorokiniana UTEX 1602 and Micractinium conductrix SAG 241.80: implications to maltose excretion by a green alga.</title>
        <authorList>
            <person name="Arriola M.B."/>
            <person name="Velmurugan N."/>
            <person name="Zhang Y."/>
            <person name="Plunkett M.H."/>
            <person name="Hondzo H."/>
            <person name="Barney B.M."/>
        </authorList>
    </citation>
    <scope>NUCLEOTIDE SEQUENCE [LARGE SCALE GENOMIC DNA]</scope>
    <source>
        <strain evidence="5 6">SAG 241.80</strain>
    </source>
</reference>
<dbReference type="STRING" id="554055.A0A2P6VGB7"/>